<keyword evidence="5" id="KW-0443">Lipid metabolism</keyword>
<organism evidence="7 8">
    <name type="scientific">Prauserella sediminis</name>
    <dbReference type="NCBI Taxonomy" id="577680"/>
    <lineage>
        <taxon>Bacteria</taxon>
        <taxon>Bacillati</taxon>
        <taxon>Actinomycetota</taxon>
        <taxon>Actinomycetes</taxon>
        <taxon>Pseudonocardiales</taxon>
        <taxon>Pseudonocardiaceae</taxon>
        <taxon>Prauserella</taxon>
        <taxon>Prauserella salsuginis group</taxon>
    </lineage>
</organism>
<dbReference type="InterPro" id="IPR003333">
    <property type="entry name" value="CMAS"/>
</dbReference>
<dbReference type="Pfam" id="PF02353">
    <property type="entry name" value="CMAS"/>
    <property type="match status" value="1"/>
</dbReference>
<dbReference type="CDD" id="cd02440">
    <property type="entry name" value="AdoMet_MTases"/>
    <property type="match status" value="1"/>
</dbReference>
<dbReference type="InterPro" id="IPR029063">
    <property type="entry name" value="SAM-dependent_MTases_sf"/>
</dbReference>
<dbReference type="PIRSF" id="PIRSF003085">
    <property type="entry name" value="CMAS"/>
    <property type="match status" value="1"/>
</dbReference>
<dbReference type="EC" id="2.1.1.79" evidence="7"/>
<comment type="caution">
    <text evidence="7">The sequence shown here is derived from an EMBL/GenBank/DDBJ whole genome shotgun (WGS) entry which is preliminary data.</text>
</comment>
<keyword evidence="4" id="KW-0949">S-adenosyl-L-methionine</keyword>
<evidence type="ECO:0000256" key="1">
    <source>
        <dbReference type="ARBA" id="ARBA00010815"/>
    </source>
</evidence>
<protein>
    <submittedName>
        <fullName evidence="7">Cyclopropane-fatty-acyl-phospholipid synthase</fullName>
        <ecNumber evidence="7">2.1.1.79</ecNumber>
    </submittedName>
</protein>
<reference evidence="7 8" key="1">
    <citation type="submission" date="2020-08" db="EMBL/GenBank/DDBJ databases">
        <title>Sequencing the genomes of 1000 actinobacteria strains.</title>
        <authorList>
            <person name="Klenk H.-P."/>
        </authorList>
    </citation>
    <scope>NUCLEOTIDE SEQUENCE [LARGE SCALE GENOMIC DNA]</scope>
    <source>
        <strain evidence="7 8">DSM 45267</strain>
    </source>
</reference>
<dbReference type="PANTHER" id="PTHR43667:SF2">
    <property type="entry name" value="FATTY ACID C-METHYL TRANSFERASE"/>
    <property type="match status" value="1"/>
</dbReference>
<dbReference type="GO" id="GO:0008825">
    <property type="term" value="F:cyclopropane-fatty-acyl-phospholipid synthase activity"/>
    <property type="evidence" value="ECO:0007669"/>
    <property type="project" value="UniProtKB-EC"/>
</dbReference>
<dbReference type="GO" id="GO:0032259">
    <property type="term" value="P:methylation"/>
    <property type="evidence" value="ECO:0007669"/>
    <property type="project" value="UniProtKB-KW"/>
</dbReference>
<proteinExistence type="inferred from homology"/>
<dbReference type="AlphaFoldDB" id="A0A839XQG8"/>
<evidence type="ECO:0000313" key="7">
    <source>
        <dbReference type="EMBL" id="MBB3663724.1"/>
    </source>
</evidence>
<accession>A0A839XQG8</accession>
<dbReference type="GO" id="GO:0008610">
    <property type="term" value="P:lipid biosynthetic process"/>
    <property type="evidence" value="ECO:0007669"/>
    <property type="project" value="InterPro"/>
</dbReference>
<sequence length="427" mass="47315">MSTTDAGPHNAGFHEVSSDTVAARPMSPWQDVPCAPHAPLRAAAAGRLFRHAVRRLPVRIALAGGERLGAGGPAAPLMRIERPTEFFHRLGVDGKIGFGEAYLAGDWSSPELTELLTRFAAQLPSLVPAPLQVLRRWVDATRPESERNTVSGARSNIHRHYDLSNEFFAGFLDETMTYSGAPLEPGGDLEAAQLSKLDSMLDLAGVRAGTRMLEIGTGWGSLAMRAARRGARVTTITLSEQQRRLAVERVRAAGLGDVVDVQLRDYREVDGRYDAVVSIEMIEAVGWEYWPSYFATLDRLLADGGRASVQAITMPHDRLLATRDSYTWIHKYVFPGGLLPSVRVVERNVEVNTGMTLAERRCFGPGYAETLRCWRERLAERHADVAELELGEALPRVWEFYLAYSEAGFRSGYLDVWQFGLHKAARR</sequence>
<dbReference type="InterPro" id="IPR050723">
    <property type="entry name" value="CFA/CMAS"/>
</dbReference>
<evidence type="ECO:0000313" key="8">
    <source>
        <dbReference type="Proteomes" id="UP000564573"/>
    </source>
</evidence>
<comment type="similarity">
    <text evidence="1">Belongs to the CFA/CMAS family.</text>
</comment>
<evidence type="ECO:0000256" key="6">
    <source>
        <dbReference type="SAM" id="MobiDB-lite"/>
    </source>
</evidence>
<keyword evidence="8" id="KW-1185">Reference proteome</keyword>
<evidence type="ECO:0000256" key="4">
    <source>
        <dbReference type="ARBA" id="ARBA00022691"/>
    </source>
</evidence>
<evidence type="ECO:0000256" key="5">
    <source>
        <dbReference type="ARBA" id="ARBA00023098"/>
    </source>
</evidence>
<feature type="region of interest" description="Disordered" evidence="6">
    <location>
        <begin position="1"/>
        <end position="24"/>
    </location>
</feature>
<evidence type="ECO:0000256" key="3">
    <source>
        <dbReference type="ARBA" id="ARBA00022679"/>
    </source>
</evidence>
<keyword evidence="2 7" id="KW-0489">Methyltransferase</keyword>
<dbReference type="EMBL" id="JACIBS010000001">
    <property type="protein sequence ID" value="MBB3663724.1"/>
    <property type="molecule type" value="Genomic_DNA"/>
</dbReference>
<evidence type="ECO:0000256" key="2">
    <source>
        <dbReference type="ARBA" id="ARBA00022603"/>
    </source>
</evidence>
<dbReference type="Gene3D" id="3.40.50.150">
    <property type="entry name" value="Vaccinia Virus protein VP39"/>
    <property type="match status" value="1"/>
</dbReference>
<dbReference type="SUPFAM" id="SSF53335">
    <property type="entry name" value="S-adenosyl-L-methionine-dependent methyltransferases"/>
    <property type="match status" value="1"/>
</dbReference>
<name>A0A839XQG8_9PSEU</name>
<dbReference type="Proteomes" id="UP000564573">
    <property type="component" value="Unassembled WGS sequence"/>
</dbReference>
<keyword evidence="3 7" id="KW-0808">Transferase</keyword>
<dbReference type="PANTHER" id="PTHR43667">
    <property type="entry name" value="CYCLOPROPANE-FATTY-ACYL-PHOSPHOLIPID SYNTHASE"/>
    <property type="match status" value="1"/>
</dbReference>
<gene>
    <name evidence="7" type="ORF">FB384_002628</name>
</gene>